<evidence type="ECO:0000256" key="1">
    <source>
        <dbReference type="ARBA" id="ARBA00008853"/>
    </source>
</evidence>
<feature type="domain" description="SMP-30/Gluconolactonase/LRE-like region" evidence="4">
    <location>
        <begin position="11"/>
        <end position="255"/>
    </location>
</feature>
<reference evidence="5 6" key="1">
    <citation type="submission" date="2018-09" db="EMBL/GenBank/DDBJ databases">
        <title>Genomic Encyclopedia of Archaeal and Bacterial Type Strains, Phase II (KMG-II): from individual species to whole genera.</title>
        <authorList>
            <person name="Goeker M."/>
        </authorList>
    </citation>
    <scope>NUCLEOTIDE SEQUENCE [LARGE SCALE GENOMIC DNA]</scope>
    <source>
        <strain evidence="5 6">DSM 17008</strain>
    </source>
</reference>
<comment type="caution">
    <text evidence="5">The sequence shown here is derived from an EMBL/GenBank/DDBJ whole genome shotgun (WGS) entry which is preliminary data.</text>
</comment>
<keyword evidence="6" id="KW-1185">Reference proteome</keyword>
<feature type="binding site" evidence="3">
    <location>
        <position position="13"/>
    </location>
    <ligand>
        <name>a divalent metal cation</name>
        <dbReference type="ChEBI" id="CHEBI:60240"/>
    </ligand>
</feature>
<dbReference type="RefSeq" id="WP_170146974.1">
    <property type="nucleotide sequence ID" value="NZ_RAPK01000013.1"/>
</dbReference>
<dbReference type="InterPro" id="IPR005511">
    <property type="entry name" value="SMP-30"/>
</dbReference>
<feature type="active site" description="Proton donor/acceptor" evidence="2">
    <location>
        <position position="195"/>
    </location>
</feature>
<feature type="binding site" evidence="3">
    <location>
        <position position="99"/>
    </location>
    <ligand>
        <name>substrate</name>
    </ligand>
</feature>
<accession>A0A419UU75</accession>
<evidence type="ECO:0000259" key="4">
    <source>
        <dbReference type="Pfam" id="PF08450"/>
    </source>
</evidence>
<evidence type="ECO:0000256" key="2">
    <source>
        <dbReference type="PIRSR" id="PIRSR605511-1"/>
    </source>
</evidence>
<keyword evidence="3" id="KW-0862">Zinc</keyword>
<dbReference type="PANTHER" id="PTHR10907:SF47">
    <property type="entry name" value="REGUCALCIN"/>
    <property type="match status" value="1"/>
</dbReference>
<comment type="similarity">
    <text evidence="1">Belongs to the SMP-30/CGR1 family.</text>
</comment>
<comment type="cofactor">
    <cofactor evidence="3">
        <name>Zn(2+)</name>
        <dbReference type="ChEBI" id="CHEBI:29105"/>
    </cofactor>
    <text evidence="3">Binds 1 divalent metal cation per subunit.</text>
</comment>
<protein>
    <submittedName>
        <fullName evidence="5">Sugar lactone lactonase YvrE</fullName>
    </submittedName>
</protein>
<dbReference type="GO" id="GO:0005509">
    <property type="term" value="F:calcium ion binding"/>
    <property type="evidence" value="ECO:0007669"/>
    <property type="project" value="TreeGrafter"/>
</dbReference>
<dbReference type="Pfam" id="PF08450">
    <property type="entry name" value="SGL"/>
    <property type="match status" value="1"/>
</dbReference>
<gene>
    <name evidence="5" type="ORF">ATL39_3419</name>
</gene>
<keyword evidence="3" id="KW-0479">Metal-binding</keyword>
<dbReference type="SUPFAM" id="SSF63829">
    <property type="entry name" value="Calcium-dependent phosphotriesterase"/>
    <property type="match status" value="1"/>
</dbReference>
<evidence type="ECO:0000313" key="5">
    <source>
        <dbReference type="EMBL" id="RKD68145.1"/>
    </source>
</evidence>
<evidence type="ECO:0000256" key="3">
    <source>
        <dbReference type="PIRSR" id="PIRSR605511-2"/>
    </source>
</evidence>
<dbReference type="InterPro" id="IPR013658">
    <property type="entry name" value="SGL"/>
</dbReference>
<dbReference type="PANTHER" id="PTHR10907">
    <property type="entry name" value="REGUCALCIN"/>
    <property type="match status" value="1"/>
</dbReference>
<dbReference type="EMBL" id="RAPK01000013">
    <property type="protein sequence ID" value="RKD68145.1"/>
    <property type="molecule type" value="Genomic_DNA"/>
</dbReference>
<feature type="binding site" evidence="3">
    <location>
        <position position="97"/>
    </location>
    <ligand>
        <name>substrate</name>
    </ligand>
</feature>
<name>A0A419UU75_9BACL</name>
<dbReference type="AlphaFoldDB" id="A0A419UU75"/>
<organism evidence="5 6">
    <name type="scientific">Sinobaca qinghaiensis</name>
    <dbReference type="NCBI Taxonomy" id="342944"/>
    <lineage>
        <taxon>Bacteria</taxon>
        <taxon>Bacillati</taxon>
        <taxon>Bacillota</taxon>
        <taxon>Bacilli</taxon>
        <taxon>Bacillales</taxon>
        <taxon>Sporolactobacillaceae</taxon>
        <taxon>Sinobaca</taxon>
    </lineage>
</organism>
<dbReference type="GO" id="GO:0004341">
    <property type="term" value="F:gluconolactonase activity"/>
    <property type="evidence" value="ECO:0007669"/>
    <property type="project" value="TreeGrafter"/>
</dbReference>
<feature type="binding site" evidence="3">
    <location>
        <position position="145"/>
    </location>
    <ligand>
        <name>a divalent metal cation</name>
        <dbReference type="ChEBI" id="CHEBI:60240"/>
    </ligand>
</feature>
<dbReference type="Gene3D" id="2.120.10.30">
    <property type="entry name" value="TolB, C-terminal domain"/>
    <property type="match status" value="1"/>
</dbReference>
<feature type="binding site" evidence="3">
    <location>
        <position position="195"/>
    </location>
    <ligand>
        <name>a divalent metal cation</name>
        <dbReference type="ChEBI" id="CHEBI:60240"/>
    </ligand>
</feature>
<dbReference type="Proteomes" id="UP000285120">
    <property type="component" value="Unassembled WGS sequence"/>
</dbReference>
<dbReference type="GO" id="GO:0019853">
    <property type="term" value="P:L-ascorbic acid biosynthetic process"/>
    <property type="evidence" value="ECO:0007669"/>
    <property type="project" value="TreeGrafter"/>
</dbReference>
<sequence length="289" mass="32394">MKEVICEQAMLGESPVWDEQSQLFYWVDILGQFIHEYNPNTKRTRSIKLDQMPGAVAPSSKTGTLIAALQHGFYFIDFDHSSFTAVADPEKHKPNNRFNDGKCDPAGRFWAGTISLTREPEDAALYCLDPSMEVQKKWSPVTTSNGLAWNNNKRAMYYIDTPTQSIVQFDYSVEDGAIRSPELIIDFSEEQGKPDGMTIDADGNLWIAHFEGSRVSCWNPDTGKKQDELLLPASLITSCTFGGEHLTDLYITTARNKLTEEDQKQEPLAGYVFSYSPGVKGLPADRFKG</sequence>
<evidence type="ECO:0000313" key="6">
    <source>
        <dbReference type="Proteomes" id="UP000285120"/>
    </source>
</evidence>
<dbReference type="InterPro" id="IPR011042">
    <property type="entry name" value="6-blade_b-propeller_TolB-like"/>
</dbReference>
<proteinExistence type="inferred from homology"/>
<dbReference type="PRINTS" id="PR01790">
    <property type="entry name" value="SMP30FAMILY"/>
</dbReference>